<keyword evidence="1" id="KW-0732">Signal</keyword>
<comment type="similarity">
    <text evidence="1">Belongs to the plant dirigent protein family.</text>
</comment>
<comment type="subunit">
    <text evidence="1">Homodimer.</text>
</comment>
<comment type="caution">
    <text evidence="2">The sequence shown here is derived from an EMBL/GenBank/DDBJ whole genome shotgun (WGS) entry which is preliminary data.</text>
</comment>
<organism evidence="2 3">
    <name type="scientific">Marchantia polymorpha subsp. ruderalis</name>
    <dbReference type="NCBI Taxonomy" id="1480154"/>
    <lineage>
        <taxon>Eukaryota</taxon>
        <taxon>Viridiplantae</taxon>
        <taxon>Streptophyta</taxon>
        <taxon>Embryophyta</taxon>
        <taxon>Marchantiophyta</taxon>
        <taxon>Marchantiopsida</taxon>
        <taxon>Marchantiidae</taxon>
        <taxon>Marchantiales</taxon>
        <taxon>Marchantiaceae</taxon>
        <taxon>Marchantia</taxon>
    </lineage>
</organism>
<name>A0A176VX32_MARPO</name>
<keyword evidence="1" id="KW-0052">Apoplast</keyword>
<evidence type="ECO:0000256" key="1">
    <source>
        <dbReference type="RuleBase" id="RU363099"/>
    </source>
</evidence>
<dbReference type="Proteomes" id="UP000077202">
    <property type="component" value="Unassembled WGS sequence"/>
</dbReference>
<gene>
    <name evidence="2" type="ORF">AXG93_4443s1050</name>
</gene>
<dbReference type="EMBL" id="LVLJ01002596">
    <property type="protein sequence ID" value="OAE24446.1"/>
    <property type="molecule type" value="Genomic_DNA"/>
</dbReference>
<dbReference type="AlphaFoldDB" id="A0A176VX32"/>
<comment type="function">
    <text evidence="1">Dirigent proteins impart stereoselectivity on the phenoxy radical-coupling reaction, yielding optically active lignans from two molecules of coniferyl alcohol in the biosynthesis of lignans, flavonolignans, and alkaloids and thus plays a central role in plant secondary metabolism.</text>
</comment>
<reference evidence="2" key="1">
    <citation type="submission" date="2016-03" db="EMBL/GenBank/DDBJ databases">
        <title>Mechanisms controlling the formation of the plant cell surface in tip-growing cells are functionally conserved among land plants.</title>
        <authorList>
            <person name="Honkanen S."/>
            <person name="Jones V.A."/>
            <person name="Morieri G."/>
            <person name="Champion C."/>
            <person name="Hetherington A.J."/>
            <person name="Kelly S."/>
            <person name="Saint-Marcoux D."/>
            <person name="Proust H."/>
            <person name="Prescott H."/>
            <person name="Dolan L."/>
        </authorList>
    </citation>
    <scope>NUCLEOTIDE SEQUENCE [LARGE SCALE GENOMIC DNA]</scope>
    <source>
        <tissue evidence="2">Whole gametophyte</tissue>
    </source>
</reference>
<proteinExistence type="inferred from homology"/>
<evidence type="ECO:0000313" key="2">
    <source>
        <dbReference type="EMBL" id="OAE24446.1"/>
    </source>
</evidence>
<feature type="signal peptide" evidence="1">
    <location>
        <begin position="1"/>
        <end position="25"/>
    </location>
</feature>
<dbReference type="InterPro" id="IPR004265">
    <property type="entry name" value="Dirigent"/>
</dbReference>
<comment type="subcellular location">
    <subcellularLocation>
        <location evidence="1">Secreted</location>
        <location evidence="1">Extracellular space</location>
        <location evidence="1">Apoplast</location>
    </subcellularLocation>
</comment>
<dbReference type="Pfam" id="PF03018">
    <property type="entry name" value="Dirigent"/>
    <property type="match status" value="1"/>
</dbReference>
<keyword evidence="1" id="KW-0964">Secreted</keyword>
<dbReference type="PANTHER" id="PTHR21495">
    <property type="entry name" value="NUCLEOPORIN-RELATED"/>
    <property type="match status" value="1"/>
</dbReference>
<keyword evidence="3" id="KW-1185">Reference proteome</keyword>
<protein>
    <recommendedName>
        <fullName evidence="1">Dirigent protein</fullName>
    </recommendedName>
</protein>
<dbReference type="GO" id="GO:0048046">
    <property type="term" value="C:apoplast"/>
    <property type="evidence" value="ECO:0007669"/>
    <property type="project" value="UniProtKB-SubCell"/>
</dbReference>
<accession>A0A176VX32</accession>
<sequence>MRSPRLVIVVLSILQLFQCTKEVGAAGPANLILYAHESRVPPTQTLIGSAAPNGNLTDEQFGLIKTVSNVLRAGKNNDSMVVGSQVGIVVLGKDVLNIYISYTYFLNNDSGFGGSTIAVHGHIDATSMGNRVFAVVGGTDLELRQNLDLTATASGYATMEIVGEAELQKSLCMMSEKTGVTEVMFADSLTIEAEIIKYWWGPEKCEQTDPYSVG</sequence>
<feature type="chain" id="PRO_5008191856" description="Dirigent protein" evidence="1">
    <location>
        <begin position="26"/>
        <end position="214"/>
    </location>
</feature>
<evidence type="ECO:0000313" key="3">
    <source>
        <dbReference type="Proteomes" id="UP000077202"/>
    </source>
</evidence>